<organism evidence="4 5">
    <name type="scientific">Eremothecium sinecaudum</name>
    <dbReference type="NCBI Taxonomy" id="45286"/>
    <lineage>
        <taxon>Eukaryota</taxon>
        <taxon>Fungi</taxon>
        <taxon>Dikarya</taxon>
        <taxon>Ascomycota</taxon>
        <taxon>Saccharomycotina</taxon>
        <taxon>Saccharomycetes</taxon>
        <taxon>Saccharomycetales</taxon>
        <taxon>Saccharomycetaceae</taxon>
        <taxon>Eremothecium</taxon>
    </lineage>
</organism>
<dbReference type="EMBL" id="CP014242">
    <property type="protein sequence ID" value="AMD18602.1"/>
    <property type="molecule type" value="Genomic_DNA"/>
</dbReference>
<dbReference type="Proteomes" id="UP000243052">
    <property type="component" value="Chromosome ii"/>
</dbReference>
<evidence type="ECO:0000256" key="3">
    <source>
        <dbReference type="PROSITE-ProRule" id="PRU00339"/>
    </source>
</evidence>
<feature type="repeat" description="TPR" evidence="3">
    <location>
        <begin position="634"/>
        <end position="667"/>
    </location>
</feature>
<dbReference type="InterPro" id="IPR044244">
    <property type="entry name" value="TTC27/Emw1"/>
</dbReference>
<feature type="repeat" description="TPR" evidence="3">
    <location>
        <begin position="668"/>
        <end position="701"/>
    </location>
</feature>
<proteinExistence type="predicted"/>
<keyword evidence="1" id="KW-0677">Repeat</keyword>
<evidence type="ECO:0000256" key="1">
    <source>
        <dbReference type="ARBA" id="ARBA00022737"/>
    </source>
</evidence>
<evidence type="ECO:0000313" key="5">
    <source>
        <dbReference type="Proteomes" id="UP000243052"/>
    </source>
</evidence>
<dbReference type="InterPro" id="IPR019734">
    <property type="entry name" value="TPR_rpt"/>
</dbReference>
<dbReference type="PANTHER" id="PTHR16193">
    <property type="entry name" value="TETRATRICOPEPTIDE REPEAT PROTEIN 27"/>
    <property type="match status" value="1"/>
</dbReference>
<dbReference type="InterPro" id="IPR011990">
    <property type="entry name" value="TPR-like_helical_dom_sf"/>
</dbReference>
<dbReference type="STRING" id="45286.A0A120K0R5"/>
<dbReference type="GeneID" id="28721551"/>
<sequence length="899" mass="101348">MVNLSPYVHLHSHLLLAKEDIISDGIDNIVFTCCRDILKGESHKVVADTLLAAEFNFGEVNDESDLLKVLKGVVSQMTAQNAQNSLVLGIALLQTFIQANYTGPSVPINSNEIIFKNKDADENLHRLLVSLLSIMGQPAYEMCSDPVYLVLALLIFETVTNEPSLFLNNLEEPSLPEISASETPAIVAVGHWWRARALLVQLSLVSESSGFQPIIASSILSSADLVEAIAKELPAGASDDLKKQLYIVFYLENVKCSLAVNTEHLCLPSLKKVTALTGLQLVLTGARAKRTKFQQNTHSSLVILAKSSATPVTENSSLDDKSPERLLLDSEFLLEKPHFESIGDENLDHQLVKKQKYDESEGFVDDRLLPVAIRQENIPVELKDIDPNNQPQLTDYDNIQLLLRLYVIRQTNPAKDPLVEEELTGLVSRVLYQEGQKNWTVFSRALWERSILETTKAKTIERGILQMQSLVEELGLTYSNKKVEIEPLSASANRLKYIHQLPFYPRWSLDATLAEKFMSMGVLRSAVDIYERLKLWCEAALCYAAVGDEKHAEDILLKRIEDQPNDARAYSILGDIKQDPFLWEKSWEIGKYVNAKNSLGKYYYSPPPGSGLEPDYNLSLKHLNDSLQRYPLSFDTWYFYGCIGLQCGKMELAAEAFSRCVALEPTHAMAWSNLSAVYTTLGKLKEAHSCLKKAIASDAQKNWKIWENYMIVSFKLNEWDDVLLACEHLVQLRRDNSGEGSIDIPVVEKLVELLVSAAYPDEASRLTFFQKSCMEFICKTLPQVITTSSRCWRIVARVELWRKRPNDALVCHEKAYRAIVHNPSLETDESVWNNTVDACEELVAAYESLGQMEGKYGELVCKNWKYKARSTINSLMSKGKSSWEDTPGWDKLVELRSNF</sequence>
<keyword evidence="5" id="KW-1185">Reference proteome</keyword>
<dbReference type="AlphaFoldDB" id="A0A120K0R5"/>
<protein>
    <submittedName>
        <fullName evidence="4">HBL300Cp</fullName>
    </submittedName>
</protein>
<evidence type="ECO:0000313" key="4">
    <source>
        <dbReference type="EMBL" id="AMD18602.1"/>
    </source>
</evidence>
<evidence type="ECO:0000256" key="2">
    <source>
        <dbReference type="ARBA" id="ARBA00022803"/>
    </source>
</evidence>
<dbReference type="Pfam" id="PF13181">
    <property type="entry name" value="TPR_8"/>
    <property type="match status" value="2"/>
</dbReference>
<dbReference type="OrthoDB" id="1936594at2759"/>
<name>A0A120K0R5_9SACH</name>
<dbReference type="RefSeq" id="XP_017985598.1">
    <property type="nucleotide sequence ID" value="XM_018130306.1"/>
</dbReference>
<accession>A0A120K0R5</accession>
<dbReference type="SMART" id="SM00028">
    <property type="entry name" value="TPR"/>
    <property type="match status" value="4"/>
</dbReference>
<dbReference type="PANTHER" id="PTHR16193:SF0">
    <property type="entry name" value="TETRATRICOPEPTIDE REPEAT PROTEIN 27"/>
    <property type="match status" value="1"/>
</dbReference>
<dbReference type="SUPFAM" id="SSF48452">
    <property type="entry name" value="TPR-like"/>
    <property type="match status" value="2"/>
</dbReference>
<dbReference type="Gene3D" id="1.25.40.10">
    <property type="entry name" value="Tetratricopeptide repeat domain"/>
    <property type="match status" value="1"/>
</dbReference>
<dbReference type="PROSITE" id="PS50005">
    <property type="entry name" value="TPR"/>
    <property type="match status" value="2"/>
</dbReference>
<keyword evidence="2 3" id="KW-0802">TPR repeat</keyword>
<reference evidence="4 5" key="1">
    <citation type="submission" date="2016-01" db="EMBL/GenBank/DDBJ databases">
        <title>Genome sequence of the yeast Holleya sinecauda.</title>
        <authorList>
            <person name="Dietrich F.S."/>
        </authorList>
    </citation>
    <scope>NUCLEOTIDE SEQUENCE [LARGE SCALE GENOMIC DNA]</scope>
    <source>
        <strain evidence="4 5">ATCC 58844</strain>
    </source>
</reference>
<gene>
    <name evidence="4" type="ORF">AW171_hschr2110</name>
</gene>